<keyword evidence="7" id="KW-1133">Transmembrane helix</keyword>
<organism evidence="9 10">
    <name type="scientific">Mumia zhuanghuii</name>
    <dbReference type="NCBI Taxonomy" id="2585211"/>
    <lineage>
        <taxon>Bacteria</taxon>
        <taxon>Bacillati</taxon>
        <taxon>Actinomycetota</taxon>
        <taxon>Actinomycetes</taxon>
        <taxon>Propionibacteriales</taxon>
        <taxon>Nocardioidaceae</taxon>
        <taxon>Mumia</taxon>
    </lineage>
</organism>
<keyword evidence="7" id="KW-0472">Membrane</keyword>
<sequence length="304" mass="32363">MTTPLLLGLIGLALAQPVPALLARMDWPYRAPRAAIALWQALALAAILAVVGAGLSASLWLVVHEGVPNPDPAAWRVALHVAFFALTVVVVVRLTWSLLSVAVEVRAARRRHRAMVDLVGARDAARRSVRILDANEPLAYCVPGLDARVVVSRGALDSLSPEELDAVLAHESAHLRARHDLVVDTFTALHRAFPRALRSDAALVSTRVLVELLADDHARRRTGTTPLARALVKLGSRPAPAGALGATSTLVRRIDRLESTTADDGLRHGAIEGAACYVLAAVVVLGPTFTLAVPWISSAWTTLS</sequence>
<dbReference type="Gene3D" id="3.30.2010.10">
    <property type="entry name" value="Metalloproteases ('zincins'), catalytic domain"/>
    <property type="match status" value="1"/>
</dbReference>
<evidence type="ECO:0000259" key="8">
    <source>
        <dbReference type="Pfam" id="PF01435"/>
    </source>
</evidence>
<evidence type="ECO:0000256" key="7">
    <source>
        <dbReference type="SAM" id="Phobius"/>
    </source>
</evidence>
<dbReference type="PANTHER" id="PTHR34978">
    <property type="entry name" value="POSSIBLE SENSOR-TRANSDUCER PROTEIN BLAR"/>
    <property type="match status" value="1"/>
</dbReference>
<dbReference type="InterPro" id="IPR001915">
    <property type="entry name" value="Peptidase_M48"/>
</dbReference>
<keyword evidence="2" id="KW-0479">Metal-binding</keyword>
<comment type="similarity">
    <text evidence="6">Belongs to the peptidase M48 family.</text>
</comment>
<feature type="transmembrane region" description="Helical" evidence="7">
    <location>
        <begin position="6"/>
        <end position="23"/>
    </location>
</feature>
<evidence type="ECO:0000256" key="4">
    <source>
        <dbReference type="ARBA" id="ARBA00022833"/>
    </source>
</evidence>
<dbReference type="InterPro" id="IPR052173">
    <property type="entry name" value="Beta-lactam_resp_regulator"/>
</dbReference>
<evidence type="ECO:0000313" key="10">
    <source>
        <dbReference type="Proteomes" id="UP000307768"/>
    </source>
</evidence>
<keyword evidence="7" id="KW-0812">Transmembrane</keyword>
<dbReference type="EMBL" id="VDFQ02000005">
    <property type="protein sequence ID" value="KAA1420458.1"/>
    <property type="molecule type" value="Genomic_DNA"/>
</dbReference>
<comment type="caution">
    <text evidence="9">The sequence shown here is derived from an EMBL/GenBank/DDBJ whole genome shotgun (WGS) entry which is preliminary data.</text>
</comment>
<evidence type="ECO:0000256" key="2">
    <source>
        <dbReference type="ARBA" id="ARBA00022723"/>
    </source>
</evidence>
<protein>
    <submittedName>
        <fullName evidence="9">M56 family metallopeptidase</fullName>
    </submittedName>
</protein>
<dbReference type="Pfam" id="PF01435">
    <property type="entry name" value="Peptidase_M48"/>
    <property type="match status" value="1"/>
</dbReference>
<reference evidence="9 10" key="1">
    <citation type="submission" date="2019-09" db="EMBL/GenBank/DDBJ databases">
        <title>Mumia zhuanghuii sp. nov. isolated from the intestinal contents of plateau pika (Ochotona curzoniae) in the Qinghai-Tibet plateau of China.</title>
        <authorList>
            <person name="Tian Z."/>
        </authorList>
    </citation>
    <scope>NUCLEOTIDE SEQUENCE [LARGE SCALE GENOMIC DNA]</scope>
    <source>
        <strain evidence="10">350</strain>
    </source>
</reference>
<dbReference type="GO" id="GO:0004222">
    <property type="term" value="F:metalloendopeptidase activity"/>
    <property type="evidence" value="ECO:0007669"/>
    <property type="project" value="InterPro"/>
</dbReference>
<feature type="transmembrane region" description="Helical" evidence="7">
    <location>
        <begin position="81"/>
        <end position="103"/>
    </location>
</feature>
<gene>
    <name evidence="9" type="ORF">FE697_015955</name>
</gene>
<evidence type="ECO:0000256" key="3">
    <source>
        <dbReference type="ARBA" id="ARBA00022801"/>
    </source>
</evidence>
<evidence type="ECO:0000256" key="5">
    <source>
        <dbReference type="ARBA" id="ARBA00023049"/>
    </source>
</evidence>
<evidence type="ECO:0000313" key="9">
    <source>
        <dbReference type="EMBL" id="KAA1420458.1"/>
    </source>
</evidence>
<dbReference type="CDD" id="cd07326">
    <property type="entry name" value="M56_BlaR1_MecR1_like"/>
    <property type="match status" value="1"/>
</dbReference>
<dbReference type="PANTHER" id="PTHR34978:SF3">
    <property type="entry name" value="SLR0241 PROTEIN"/>
    <property type="match status" value="1"/>
</dbReference>
<dbReference type="GO" id="GO:0006508">
    <property type="term" value="P:proteolysis"/>
    <property type="evidence" value="ECO:0007669"/>
    <property type="project" value="UniProtKB-KW"/>
</dbReference>
<dbReference type="OrthoDB" id="9785340at2"/>
<comment type="cofactor">
    <cofactor evidence="6">
        <name>Zn(2+)</name>
        <dbReference type="ChEBI" id="CHEBI:29105"/>
    </cofactor>
    <text evidence="6">Binds 1 zinc ion per subunit.</text>
</comment>
<keyword evidence="1 6" id="KW-0645">Protease</keyword>
<proteinExistence type="inferred from homology"/>
<evidence type="ECO:0000256" key="1">
    <source>
        <dbReference type="ARBA" id="ARBA00022670"/>
    </source>
</evidence>
<dbReference type="RefSeq" id="WP_149770627.1">
    <property type="nucleotide sequence ID" value="NZ_VDFQ02000005.1"/>
</dbReference>
<feature type="domain" description="Peptidase M48" evidence="8">
    <location>
        <begin position="114"/>
        <end position="186"/>
    </location>
</feature>
<keyword evidence="5 6" id="KW-0482">Metalloprotease</keyword>
<name>A0A5Q6RQV2_9ACTN</name>
<evidence type="ECO:0000256" key="6">
    <source>
        <dbReference type="RuleBase" id="RU003983"/>
    </source>
</evidence>
<dbReference type="Proteomes" id="UP000307768">
    <property type="component" value="Unassembled WGS sequence"/>
</dbReference>
<keyword evidence="4 6" id="KW-0862">Zinc</keyword>
<keyword evidence="3 6" id="KW-0378">Hydrolase</keyword>
<dbReference type="AlphaFoldDB" id="A0A5Q6RQV2"/>
<accession>A0A5Q6RQV2</accession>
<dbReference type="GO" id="GO:0046872">
    <property type="term" value="F:metal ion binding"/>
    <property type="evidence" value="ECO:0007669"/>
    <property type="project" value="UniProtKB-KW"/>
</dbReference>
<feature type="transmembrane region" description="Helical" evidence="7">
    <location>
        <begin position="35"/>
        <end position="61"/>
    </location>
</feature>
<feature type="transmembrane region" description="Helical" evidence="7">
    <location>
        <begin position="274"/>
        <end position="296"/>
    </location>
</feature>